<feature type="domain" description="D-serine dehydratase-like" evidence="4">
    <location>
        <begin position="271"/>
        <end position="359"/>
    </location>
</feature>
<dbReference type="Gene3D" id="3.20.20.10">
    <property type="entry name" value="Alanine racemase"/>
    <property type="match status" value="1"/>
</dbReference>
<dbReference type="EMBL" id="CP031148">
    <property type="protein sequence ID" value="AXG10528.1"/>
    <property type="molecule type" value="Genomic_DNA"/>
</dbReference>
<dbReference type="Pfam" id="PF14031">
    <property type="entry name" value="D-ser_dehydrat"/>
    <property type="match status" value="1"/>
</dbReference>
<dbReference type="GeneID" id="37287736"/>
<dbReference type="InterPro" id="IPR042208">
    <property type="entry name" value="D-ser_dehydrat-like_sf"/>
</dbReference>
<dbReference type="PANTHER" id="PTHR28004">
    <property type="entry name" value="ZGC:162816-RELATED"/>
    <property type="match status" value="1"/>
</dbReference>
<dbReference type="Pfam" id="PF01168">
    <property type="entry name" value="Ala_racemase_N"/>
    <property type="match status" value="1"/>
</dbReference>
<dbReference type="PANTHER" id="PTHR28004:SF2">
    <property type="entry name" value="D-SERINE DEHYDRATASE"/>
    <property type="match status" value="1"/>
</dbReference>
<dbReference type="Proteomes" id="UP000252985">
    <property type="component" value="Chromosome"/>
</dbReference>
<evidence type="ECO:0000313" key="6">
    <source>
        <dbReference type="Proteomes" id="UP000252985"/>
    </source>
</evidence>
<keyword evidence="2" id="KW-0456">Lyase</keyword>
<dbReference type="AlphaFoldDB" id="A0A345EEA6"/>
<evidence type="ECO:0000256" key="2">
    <source>
        <dbReference type="ARBA" id="ARBA00023239"/>
    </source>
</evidence>
<dbReference type="KEGG" id="haq:DU484_12120"/>
<evidence type="ECO:0000256" key="1">
    <source>
        <dbReference type="ARBA" id="ARBA00005323"/>
    </source>
</evidence>
<dbReference type="RefSeq" id="WP_114606021.1">
    <property type="nucleotide sequence ID" value="NZ_CP031148.1"/>
</dbReference>
<organism evidence="5 6">
    <name type="scientific">Haloplanus rubicundus</name>
    <dbReference type="NCBI Taxonomy" id="1547898"/>
    <lineage>
        <taxon>Archaea</taxon>
        <taxon>Methanobacteriati</taxon>
        <taxon>Methanobacteriota</taxon>
        <taxon>Stenosarchaea group</taxon>
        <taxon>Halobacteria</taxon>
        <taxon>Halobacteriales</taxon>
        <taxon>Haloferacaceae</taxon>
        <taxon>Haloplanus</taxon>
    </lineage>
</organism>
<sequence>MSLPTFSDTRPALGTPTDELETPTVVADLDAIDRNLRDIAHLADDAGVGVRPHTKAHKIPTLARQQEDLYGPGVLCQKLSEAEVMVRTGVRDVMLVCPVVSGPKLERLLWVADHADRFATLVDCPGNVRPLADVAARQGTTVGVIIEVDVGVERMGVAPGKGASELAALIAEEPALEFRGILGHDSHVPAAGKTVEGYERECAGVADKLERTVEAIEAKGLPVETVISGASSTAQYMAREPVVTELDPGRYVFNDATLLAACPEVDRVDCALTVLTTVISKPTRDRAIVDAGGKTLSYIADPKPVPKYRDDIEFYRVSSEHGFLDVADASGVSVGDRLEFVVPNAYGPINLHDTLPGIRDSRVEEVWNVSARGKDI</sequence>
<evidence type="ECO:0000313" key="5">
    <source>
        <dbReference type="EMBL" id="AXG10528.1"/>
    </source>
</evidence>
<name>A0A345EEA6_9EURY</name>
<evidence type="ECO:0000256" key="3">
    <source>
        <dbReference type="SAM" id="MobiDB-lite"/>
    </source>
</evidence>
<dbReference type="SMART" id="SM01119">
    <property type="entry name" value="D-ser_dehydrat"/>
    <property type="match status" value="1"/>
</dbReference>
<dbReference type="InterPro" id="IPR001608">
    <property type="entry name" value="Ala_racemase_N"/>
</dbReference>
<reference evidence="5 6" key="1">
    <citation type="submission" date="2018-07" db="EMBL/GenBank/DDBJ databases">
        <title>Genome sequences of Haloplanus sp. CBA1112.</title>
        <authorList>
            <person name="Kim Y.B."/>
            <person name="Roh S.W."/>
        </authorList>
    </citation>
    <scope>NUCLEOTIDE SEQUENCE [LARGE SCALE GENOMIC DNA]</scope>
    <source>
        <strain evidence="5 6">CBA1112</strain>
    </source>
</reference>
<dbReference type="Gene3D" id="2.40.37.20">
    <property type="entry name" value="D-serine dehydratase-like domain"/>
    <property type="match status" value="1"/>
</dbReference>
<gene>
    <name evidence="5" type="ORF">DU484_12120</name>
</gene>
<dbReference type="GO" id="GO:0008721">
    <property type="term" value="F:D-serine ammonia-lyase activity"/>
    <property type="evidence" value="ECO:0007669"/>
    <property type="project" value="TreeGrafter"/>
</dbReference>
<dbReference type="InterPro" id="IPR051466">
    <property type="entry name" value="D-amino_acid_metab_enzyme"/>
</dbReference>
<comment type="similarity">
    <text evidence="1">Belongs to the DSD1 family.</text>
</comment>
<dbReference type="GO" id="GO:0036088">
    <property type="term" value="P:D-serine catabolic process"/>
    <property type="evidence" value="ECO:0007669"/>
    <property type="project" value="TreeGrafter"/>
</dbReference>
<dbReference type="InterPro" id="IPR026956">
    <property type="entry name" value="D-ser_dehydrat-like_dom"/>
</dbReference>
<protein>
    <submittedName>
        <fullName evidence="5">Alanine racemase</fullName>
    </submittedName>
</protein>
<feature type="region of interest" description="Disordered" evidence="3">
    <location>
        <begin position="1"/>
        <end position="20"/>
    </location>
</feature>
<evidence type="ECO:0000259" key="4">
    <source>
        <dbReference type="SMART" id="SM01119"/>
    </source>
</evidence>
<dbReference type="InterPro" id="IPR029066">
    <property type="entry name" value="PLP-binding_barrel"/>
</dbReference>
<accession>A0A345EEA6</accession>
<dbReference type="SUPFAM" id="SSF51419">
    <property type="entry name" value="PLP-binding barrel"/>
    <property type="match status" value="1"/>
</dbReference>
<proteinExistence type="inferred from homology"/>